<organism evidence="4 5">
    <name type="scientific">Brevibacillus fluminis</name>
    <dbReference type="NCBI Taxonomy" id="511487"/>
    <lineage>
        <taxon>Bacteria</taxon>
        <taxon>Bacillati</taxon>
        <taxon>Bacillota</taxon>
        <taxon>Bacilli</taxon>
        <taxon>Bacillales</taxon>
        <taxon>Paenibacillaceae</taxon>
        <taxon>Brevibacillus</taxon>
    </lineage>
</organism>
<dbReference type="RefSeq" id="WP_122921222.1">
    <property type="nucleotide sequence ID" value="NZ_RHHQ01000025.1"/>
</dbReference>
<dbReference type="GO" id="GO:0033388">
    <property type="term" value="P:putrescine biosynthetic process from arginine"/>
    <property type="evidence" value="ECO:0007669"/>
    <property type="project" value="TreeGrafter"/>
</dbReference>
<dbReference type="NCBIfam" id="TIGR03381">
    <property type="entry name" value="agmatine_aguB"/>
    <property type="match status" value="1"/>
</dbReference>
<dbReference type="InterPro" id="IPR003010">
    <property type="entry name" value="C-N_Hydrolase"/>
</dbReference>
<evidence type="ECO:0000256" key="2">
    <source>
        <dbReference type="ARBA" id="ARBA00034122"/>
    </source>
</evidence>
<dbReference type="Proteomes" id="UP000271031">
    <property type="component" value="Unassembled WGS sequence"/>
</dbReference>
<accession>A0A3M8CX83</accession>
<dbReference type="FunFam" id="3.60.110.10:FF:000010">
    <property type="entry name" value="Carbon-nitrogen hydrolase"/>
    <property type="match status" value="1"/>
</dbReference>
<dbReference type="SUPFAM" id="SSF56317">
    <property type="entry name" value="Carbon-nitrogen hydrolase"/>
    <property type="match status" value="1"/>
</dbReference>
<dbReference type="InterPro" id="IPR017755">
    <property type="entry name" value="N-carbamoylputrescine_amidase"/>
</dbReference>
<feature type="domain" description="CN hydrolase" evidence="3">
    <location>
        <begin position="4"/>
        <end position="258"/>
    </location>
</feature>
<dbReference type="PANTHER" id="PTHR43674">
    <property type="entry name" value="NITRILASE C965.09-RELATED"/>
    <property type="match status" value="1"/>
</dbReference>
<dbReference type="InterPro" id="IPR036526">
    <property type="entry name" value="C-N_Hydrolase_sf"/>
</dbReference>
<dbReference type="PANTHER" id="PTHR43674:SF2">
    <property type="entry name" value="BETA-UREIDOPROPIONASE"/>
    <property type="match status" value="1"/>
</dbReference>
<proteinExistence type="inferred from homology"/>
<comment type="similarity">
    <text evidence="2">Belongs to the carbon-nitrogen hydrolase superfamily.</text>
</comment>
<dbReference type="InterPro" id="IPR050345">
    <property type="entry name" value="Aliph_Amidase/BUP"/>
</dbReference>
<reference evidence="4 5" key="1">
    <citation type="submission" date="2018-10" db="EMBL/GenBank/DDBJ databases">
        <title>Phylogenomics of Brevibacillus.</title>
        <authorList>
            <person name="Dunlap C."/>
        </authorList>
    </citation>
    <scope>NUCLEOTIDE SEQUENCE [LARGE SCALE GENOMIC DNA]</scope>
    <source>
        <strain evidence="4 5">JCM 15716</strain>
    </source>
</reference>
<evidence type="ECO:0000259" key="3">
    <source>
        <dbReference type="PROSITE" id="PS50263"/>
    </source>
</evidence>
<comment type="caution">
    <text evidence="4">The sequence shown here is derived from an EMBL/GenBank/DDBJ whole genome shotgun (WGS) entry which is preliminary data.</text>
</comment>
<protein>
    <submittedName>
        <fullName evidence="4">N-carbamoylputrescine amidase</fullName>
        <ecNumber evidence="4">3.5.1.53</ecNumber>
    </submittedName>
</protein>
<evidence type="ECO:0000256" key="1">
    <source>
        <dbReference type="ARBA" id="ARBA00022801"/>
    </source>
</evidence>
<evidence type="ECO:0000313" key="4">
    <source>
        <dbReference type="EMBL" id="RNB80238.1"/>
    </source>
</evidence>
<dbReference type="AlphaFoldDB" id="A0A3M8CX83"/>
<dbReference type="Pfam" id="PF00795">
    <property type="entry name" value="CN_hydrolase"/>
    <property type="match status" value="1"/>
</dbReference>
<dbReference type="OrthoDB" id="9811121at2"/>
<gene>
    <name evidence="4" type="primary">aguB</name>
    <name evidence="4" type="ORF">EDM56_27950</name>
</gene>
<dbReference type="GO" id="GO:0050126">
    <property type="term" value="F:N-carbamoylputrescine amidase activity"/>
    <property type="evidence" value="ECO:0007669"/>
    <property type="project" value="UniProtKB-EC"/>
</dbReference>
<sequence>MRKVTVAATQMSCSANQEENILKAEKLVREAAGKGANVILLQELFENLYFCQSYDNRNFEQAHEAKDHPTLSRMSELAKELGVVLPISFFEKSNNVFFNSIMMIDADGTQLGVYRKTHIPDDPGYFEKFYFSPGNTGFKVWQTKFGKIGIGICWDQWFPETARSMALQGAEMIFYPTAIGRHTNGLTDDCSDHWQLTMRGHAAANMVPVIASNRIGLEEGQWTKIEFFGRSFITGCRGELIQEAGDREETILTAEFDLDEIEKTRRHFVLFRDRRPECYQTLLTLEGKK</sequence>
<dbReference type="CDD" id="cd07573">
    <property type="entry name" value="CPA"/>
    <property type="match status" value="1"/>
</dbReference>
<dbReference type="EC" id="3.5.1.53" evidence="4"/>
<dbReference type="PROSITE" id="PS50263">
    <property type="entry name" value="CN_HYDROLASE"/>
    <property type="match status" value="1"/>
</dbReference>
<evidence type="ECO:0000313" key="5">
    <source>
        <dbReference type="Proteomes" id="UP000271031"/>
    </source>
</evidence>
<dbReference type="Gene3D" id="3.60.110.10">
    <property type="entry name" value="Carbon-nitrogen hydrolase"/>
    <property type="match status" value="1"/>
</dbReference>
<name>A0A3M8CX83_9BACL</name>
<keyword evidence="5" id="KW-1185">Reference proteome</keyword>
<dbReference type="EMBL" id="RHHQ01000025">
    <property type="protein sequence ID" value="RNB80238.1"/>
    <property type="molecule type" value="Genomic_DNA"/>
</dbReference>
<keyword evidence="1 4" id="KW-0378">Hydrolase</keyword>